<organism evidence="3 4">
    <name type="scientific">Favolaschia claudopus</name>
    <dbReference type="NCBI Taxonomy" id="2862362"/>
    <lineage>
        <taxon>Eukaryota</taxon>
        <taxon>Fungi</taxon>
        <taxon>Dikarya</taxon>
        <taxon>Basidiomycota</taxon>
        <taxon>Agaricomycotina</taxon>
        <taxon>Agaricomycetes</taxon>
        <taxon>Agaricomycetidae</taxon>
        <taxon>Agaricales</taxon>
        <taxon>Marasmiineae</taxon>
        <taxon>Mycenaceae</taxon>
        <taxon>Favolaschia</taxon>
    </lineage>
</organism>
<keyword evidence="3" id="KW-0418">Kinase</keyword>
<dbReference type="InterPro" id="IPR000719">
    <property type="entry name" value="Prot_kinase_dom"/>
</dbReference>
<dbReference type="GO" id="GO:0005524">
    <property type="term" value="F:ATP binding"/>
    <property type="evidence" value="ECO:0007669"/>
    <property type="project" value="InterPro"/>
</dbReference>
<dbReference type="PANTHER" id="PTHR44329">
    <property type="entry name" value="SERINE/THREONINE-PROTEIN KINASE TNNI3K-RELATED"/>
    <property type="match status" value="1"/>
</dbReference>
<keyword evidence="3" id="KW-0808">Transferase</keyword>
<evidence type="ECO:0000259" key="2">
    <source>
        <dbReference type="PROSITE" id="PS50011"/>
    </source>
</evidence>
<dbReference type="EMBL" id="JAWWNJ010000032">
    <property type="protein sequence ID" value="KAK7026364.1"/>
    <property type="molecule type" value="Genomic_DNA"/>
</dbReference>
<dbReference type="PROSITE" id="PS50011">
    <property type="entry name" value="PROTEIN_KINASE_DOM"/>
    <property type="match status" value="1"/>
</dbReference>
<sequence length="455" mass="51378">MRDHGNDSIYEPFILRQNRESQDILDLLQDLLDIQLLSGIQPFLFKAMLRLSRASGLYPRCFTLTGLQKIGKQVAGGGYGDIWKGLLRGQSVCIKMMRIFQKDDIQIAIKEFGAEALIWRQLCHPNLLPFFGLYFIEERLCLISPWMDAGNIMEYLKTNSVDQNQRISLILDVALGLEHLHKQSTIHGDLKGINILVTPSGRACIADFGLAIIINTMSLRMSSSTTINRAGTARYQAPELVEPELNGRKTVQTDIYAFACVCYEILTGKIPFYECPSEIKVMLDVMAGKRPTRALSCSGTEALDCLWELMQRCWNGDQKIRPSATEIVRQLTKPKIGATTTSSTTDWDHEFTAQFRRSLNMEPLLPSVNQLERMIFGAEEAERCKECFPDQVWPMESADETTKNLHSPNSAANFTQGDHGRKRSREIQRNPTSSRGQDTDDDDEPAPPEKKVKPL</sequence>
<dbReference type="Pfam" id="PF07714">
    <property type="entry name" value="PK_Tyr_Ser-Thr"/>
    <property type="match status" value="1"/>
</dbReference>
<gene>
    <name evidence="3" type="ORF">R3P38DRAFT_2949454</name>
</gene>
<name>A0AAW0BM73_9AGAR</name>
<dbReference type="InterPro" id="IPR001245">
    <property type="entry name" value="Ser-Thr/Tyr_kinase_cat_dom"/>
</dbReference>
<feature type="compositionally biased region" description="Polar residues" evidence="1">
    <location>
        <begin position="404"/>
        <end position="416"/>
    </location>
</feature>
<dbReference type="AlphaFoldDB" id="A0AAW0BM73"/>
<dbReference type="GO" id="GO:0004674">
    <property type="term" value="F:protein serine/threonine kinase activity"/>
    <property type="evidence" value="ECO:0007669"/>
    <property type="project" value="TreeGrafter"/>
</dbReference>
<dbReference type="InterPro" id="IPR011009">
    <property type="entry name" value="Kinase-like_dom_sf"/>
</dbReference>
<dbReference type="InterPro" id="IPR051681">
    <property type="entry name" value="Ser/Thr_Kinases-Pseudokinases"/>
</dbReference>
<proteinExistence type="predicted"/>
<dbReference type="SMART" id="SM00220">
    <property type="entry name" value="S_TKc"/>
    <property type="match status" value="1"/>
</dbReference>
<reference evidence="3 4" key="1">
    <citation type="journal article" date="2024" name="J Genomics">
        <title>Draft genome sequencing and assembly of Favolaschia claudopus CIRM-BRFM 2984 isolated from oak limbs.</title>
        <authorList>
            <person name="Navarro D."/>
            <person name="Drula E."/>
            <person name="Chaduli D."/>
            <person name="Cazenave R."/>
            <person name="Ahrendt S."/>
            <person name="Wang J."/>
            <person name="Lipzen A."/>
            <person name="Daum C."/>
            <person name="Barry K."/>
            <person name="Grigoriev I.V."/>
            <person name="Favel A."/>
            <person name="Rosso M.N."/>
            <person name="Martin F."/>
        </authorList>
    </citation>
    <scope>NUCLEOTIDE SEQUENCE [LARGE SCALE GENOMIC DNA]</scope>
    <source>
        <strain evidence="3 4">CIRM-BRFM 2984</strain>
    </source>
</reference>
<evidence type="ECO:0000313" key="4">
    <source>
        <dbReference type="Proteomes" id="UP001362999"/>
    </source>
</evidence>
<protein>
    <submittedName>
        <fullName evidence="3">Kinase-like domain-containing protein</fullName>
    </submittedName>
</protein>
<dbReference type="SUPFAM" id="SSF56112">
    <property type="entry name" value="Protein kinase-like (PK-like)"/>
    <property type="match status" value="1"/>
</dbReference>
<dbReference type="Proteomes" id="UP001362999">
    <property type="component" value="Unassembled WGS sequence"/>
</dbReference>
<dbReference type="Gene3D" id="1.10.510.10">
    <property type="entry name" value="Transferase(Phosphotransferase) domain 1"/>
    <property type="match status" value="1"/>
</dbReference>
<comment type="caution">
    <text evidence="3">The sequence shown here is derived from an EMBL/GenBank/DDBJ whole genome shotgun (WGS) entry which is preliminary data.</text>
</comment>
<evidence type="ECO:0000313" key="3">
    <source>
        <dbReference type="EMBL" id="KAK7026364.1"/>
    </source>
</evidence>
<feature type="domain" description="Protein kinase" evidence="2">
    <location>
        <begin position="68"/>
        <end position="336"/>
    </location>
</feature>
<keyword evidence="4" id="KW-1185">Reference proteome</keyword>
<accession>A0AAW0BM73</accession>
<evidence type="ECO:0000256" key="1">
    <source>
        <dbReference type="SAM" id="MobiDB-lite"/>
    </source>
</evidence>
<feature type="region of interest" description="Disordered" evidence="1">
    <location>
        <begin position="398"/>
        <end position="455"/>
    </location>
</feature>